<keyword evidence="3" id="KW-0813">Transport</keyword>
<reference evidence="9 10" key="1">
    <citation type="submission" date="2015-06" db="EMBL/GenBank/DDBJ databases">
        <title>Talaromyces atroroseus IBT 11181 draft genome.</title>
        <authorList>
            <person name="Rasmussen K.B."/>
            <person name="Rasmussen S."/>
            <person name="Petersen B."/>
            <person name="Sicheritz-Ponten T."/>
            <person name="Mortensen U.H."/>
            <person name="Thrane U."/>
        </authorList>
    </citation>
    <scope>NUCLEOTIDE SEQUENCE [LARGE SCALE GENOMIC DNA]</scope>
    <source>
        <strain evidence="9 10">IBT 11181</strain>
    </source>
</reference>
<feature type="compositionally biased region" description="Basic and acidic residues" evidence="7">
    <location>
        <begin position="590"/>
        <end position="607"/>
    </location>
</feature>
<accession>A0A225ATU6</accession>
<dbReference type="AlphaFoldDB" id="A0A225ATU6"/>
<feature type="region of interest" description="Disordered" evidence="7">
    <location>
        <begin position="37"/>
        <end position="61"/>
    </location>
</feature>
<comment type="similarity">
    <text evidence="2">Belongs to the major facilitator superfamily. Proton-dependent oligopeptide transporter (POT/PTR) (TC 2.A.17) family.</text>
</comment>
<dbReference type="PANTHER" id="PTHR11654">
    <property type="entry name" value="OLIGOPEPTIDE TRANSPORTER-RELATED"/>
    <property type="match status" value="1"/>
</dbReference>
<feature type="region of interest" description="Disordered" evidence="7">
    <location>
        <begin position="588"/>
        <end position="607"/>
    </location>
</feature>
<evidence type="ECO:0000256" key="8">
    <source>
        <dbReference type="SAM" id="Phobius"/>
    </source>
</evidence>
<dbReference type="EMBL" id="LFMY01000011">
    <property type="protein sequence ID" value="OKL57835.1"/>
    <property type="molecule type" value="Genomic_DNA"/>
</dbReference>
<dbReference type="SUPFAM" id="SSF103473">
    <property type="entry name" value="MFS general substrate transporter"/>
    <property type="match status" value="1"/>
</dbReference>
<dbReference type="InterPro" id="IPR036259">
    <property type="entry name" value="MFS_trans_sf"/>
</dbReference>
<dbReference type="OrthoDB" id="8904098at2759"/>
<keyword evidence="6 8" id="KW-0472">Membrane</keyword>
<comment type="subcellular location">
    <subcellularLocation>
        <location evidence="1">Membrane</location>
        <topology evidence="1">Multi-pass membrane protein</topology>
    </subcellularLocation>
</comment>
<keyword evidence="5 8" id="KW-1133">Transmembrane helix</keyword>
<feature type="transmembrane region" description="Helical" evidence="8">
    <location>
        <begin position="440"/>
        <end position="463"/>
    </location>
</feature>
<evidence type="ECO:0000256" key="2">
    <source>
        <dbReference type="ARBA" id="ARBA00005982"/>
    </source>
</evidence>
<dbReference type="Pfam" id="PF00854">
    <property type="entry name" value="PTR2"/>
    <property type="match status" value="1"/>
</dbReference>
<dbReference type="RefSeq" id="XP_020117956.1">
    <property type="nucleotide sequence ID" value="XM_020262109.1"/>
</dbReference>
<proteinExistence type="inferred from homology"/>
<feature type="transmembrane region" description="Helical" evidence="8">
    <location>
        <begin position="194"/>
        <end position="211"/>
    </location>
</feature>
<evidence type="ECO:0008006" key="11">
    <source>
        <dbReference type="Google" id="ProtNLM"/>
    </source>
</evidence>
<dbReference type="InterPro" id="IPR000109">
    <property type="entry name" value="POT_fam"/>
</dbReference>
<sequence>MVTSTGDNIVADMIASRPPEEVVEHIAARDSIQITHKADAEVSAPSSDDDEFPSPTEEELSSLRKVPGDLSTIAFALCLVEFAERASYYGASTVFSNFVEFPLPAGGNGAGAPPKGTQETAGALGMGLQASSALVLLFQFLAYLVPIFGGWWADVKVGRYYAIIVGVIICGIAHIIQIIGAIPSVLQKGASNAAPPFILGLLILAFGAGIFKPNVAPTILDQQMNHKEHVKTLKSGEKVIVSPELTATRTMLIFYGSVNVGAFYELATTYAEKDVGYWLAFLISGIIYFLLPLLLWAMYKRTKKVPPSGSELTSSIKIMGTALKNSKFRVWRKDFWDSAKPSVLAERGITVSWSDQLVDDVRRTVDACHIFFFFPIYNLNDGGIGSVPTNQAAAMVTNGAPNDLLNNFNPLTIIVFVPILSYIIYPLLHRFKIKPGPIDRITIGFFFAALSGAAGAIVQYYVYKTSPCGHYASTCDEVSPISVWWQIPNNVLSAISECFANVTAYELAYSRAPPAMRSLVMAIFLFMTALSSALGEILLPVQVDPYLIWLWAGPAIVLAVQTIWFYYLFYPLNKEEFLTRTADDLYSTGEKSETEPDVERTVEETKV</sequence>
<feature type="transmembrane region" description="Helical" evidence="8">
    <location>
        <begin position="133"/>
        <end position="153"/>
    </location>
</feature>
<keyword evidence="10" id="KW-1185">Reference proteome</keyword>
<dbReference type="GO" id="GO:0005886">
    <property type="term" value="C:plasma membrane"/>
    <property type="evidence" value="ECO:0007669"/>
    <property type="project" value="UniProtKB-ARBA"/>
</dbReference>
<feature type="transmembrane region" description="Helical" evidence="8">
    <location>
        <begin position="519"/>
        <end position="541"/>
    </location>
</feature>
<feature type="transmembrane region" description="Helical" evidence="8">
    <location>
        <begin position="275"/>
        <end position="299"/>
    </location>
</feature>
<evidence type="ECO:0000313" key="9">
    <source>
        <dbReference type="EMBL" id="OKL57835.1"/>
    </source>
</evidence>
<organism evidence="9 10">
    <name type="scientific">Talaromyces atroroseus</name>
    <dbReference type="NCBI Taxonomy" id="1441469"/>
    <lineage>
        <taxon>Eukaryota</taxon>
        <taxon>Fungi</taxon>
        <taxon>Dikarya</taxon>
        <taxon>Ascomycota</taxon>
        <taxon>Pezizomycotina</taxon>
        <taxon>Eurotiomycetes</taxon>
        <taxon>Eurotiomycetidae</taxon>
        <taxon>Eurotiales</taxon>
        <taxon>Trichocomaceae</taxon>
        <taxon>Talaromyces</taxon>
        <taxon>Talaromyces sect. Trachyspermi</taxon>
    </lineage>
</organism>
<evidence type="ECO:0000313" key="10">
    <source>
        <dbReference type="Proteomes" id="UP000214365"/>
    </source>
</evidence>
<feature type="transmembrane region" description="Helical" evidence="8">
    <location>
        <begin position="547"/>
        <end position="570"/>
    </location>
</feature>
<dbReference type="FunFam" id="1.20.1250.20:FF:000085">
    <property type="entry name" value="MFS peptide transporter Ptr2"/>
    <property type="match status" value="1"/>
</dbReference>
<dbReference type="GeneID" id="31006950"/>
<feature type="transmembrane region" description="Helical" evidence="8">
    <location>
        <begin position="159"/>
        <end position="182"/>
    </location>
</feature>
<evidence type="ECO:0000256" key="5">
    <source>
        <dbReference type="ARBA" id="ARBA00022989"/>
    </source>
</evidence>
<evidence type="ECO:0000256" key="4">
    <source>
        <dbReference type="ARBA" id="ARBA00022692"/>
    </source>
</evidence>
<comment type="caution">
    <text evidence="9">The sequence shown here is derived from an EMBL/GenBank/DDBJ whole genome shotgun (WGS) entry which is preliminary data.</text>
</comment>
<dbReference type="GO" id="GO:0071916">
    <property type="term" value="F:dipeptide transmembrane transporter activity"/>
    <property type="evidence" value="ECO:0007669"/>
    <property type="project" value="UniProtKB-ARBA"/>
</dbReference>
<keyword evidence="4 8" id="KW-0812">Transmembrane</keyword>
<evidence type="ECO:0000256" key="6">
    <source>
        <dbReference type="ARBA" id="ARBA00023136"/>
    </source>
</evidence>
<dbReference type="Proteomes" id="UP000214365">
    <property type="component" value="Unassembled WGS sequence"/>
</dbReference>
<evidence type="ECO:0000256" key="1">
    <source>
        <dbReference type="ARBA" id="ARBA00004141"/>
    </source>
</evidence>
<dbReference type="Gene3D" id="1.20.1250.20">
    <property type="entry name" value="MFS general substrate transporter like domains"/>
    <property type="match status" value="1"/>
</dbReference>
<name>A0A225ATU6_TALAT</name>
<protein>
    <recommendedName>
        <fullName evidence="11">Peptide transporter PTR2</fullName>
    </recommendedName>
</protein>
<gene>
    <name evidence="9" type="ORF">UA08_07194</name>
</gene>
<evidence type="ECO:0000256" key="3">
    <source>
        <dbReference type="ARBA" id="ARBA00022448"/>
    </source>
</evidence>
<evidence type="ECO:0000256" key="7">
    <source>
        <dbReference type="SAM" id="MobiDB-lite"/>
    </source>
</evidence>
<feature type="compositionally biased region" description="Acidic residues" evidence="7">
    <location>
        <begin position="47"/>
        <end position="60"/>
    </location>
</feature>
<feature type="transmembrane region" description="Helical" evidence="8">
    <location>
        <begin position="408"/>
        <end position="428"/>
    </location>
</feature>